<evidence type="ECO:0000256" key="3">
    <source>
        <dbReference type="ARBA" id="ARBA00022777"/>
    </source>
</evidence>
<dbReference type="Gene3D" id="3.30.200.20">
    <property type="entry name" value="Phosphorylase Kinase, domain 1"/>
    <property type="match status" value="1"/>
</dbReference>
<proteinExistence type="predicted"/>
<keyword evidence="1" id="KW-0808">Transferase</keyword>
<dbReference type="EMBL" id="JAAMPC010000011">
    <property type="protein sequence ID" value="KAG2281546.1"/>
    <property type="molecule type" value="Genomic_DNA"/>
</dbReference>
<feature type="region of interest" description="Disordered" evidence="6">
    <location>
        <begin position="64"/>
        <end position="87"/>
    </location>
</feature>
<evidence type="ECO:0000313" key="7">
    <source>
        <dbReference type="EMBL" id="KAG2281546.1"/>
    </source>
</evidence>
<dbReference type="PROSITE" id="PS00107">
    <property type="entry name" value="PROTEIN_KINASE_ATP"/>
    <property type="match status" value="1"/>
</dbReference>
<dbReference type="FunFam" id="3.30.200.20:FF:000180">
    <property type="entry name" value="serine/threonine-protein kinase STY46-like"/>
    <property type="match status" value="1"/>
</dbReference>
<keyword evidence="2 5" id="KW-0547">Nucleotide-binding</keyword>
<dbReference type="Proteomes" id="UP000886595">
    <property type="component" value="Unassembled WGS sequence"/>
</dbReference>
<sequence length="267" mass="28885">MSSETSAAGDGGETSAGPAPAYDKQKEKARVSRPSLILCHDAHQNDASAVWKLLEKDQSLVHARDYDSQTSRGQNGSHFEPKPLPPPIPKKCDWEIDPAELDFSNAAMIGKGSFGEIVKAYWSGTPVAVKRILSSLSDDRLVISVRLNLPLLPTVSPRLESPLRHSPSIPPQVQLQVSASDVCKPGVRGAPQLTRVLDLEFCQLSRLCSPYVSSITTVPGLPTPLTVPLSSSQPYHELDKPNKAPRLPSLPSSFTAHFDVGWIGLLD</sequence>
<evidence type="ECO:0000256" key="1">
    <source>
        <dbReference type="ARBA" id="ARBA00022679"/>
    </source>
</evidence>
<dbReference type="InterPro" id="IPR017441">
    <property type="entry name" value="Protein_kinase_ATP_BS"/>
</dbReference>
<accession>A0A8X7R4E8</accession>
<dbReference type="GO" id="GO:0005524">
    <property type="term" value="F:ATP binding"/>
    <property type="evidence" value="ECO:0007669"/>
    <property type="project" value="UniProtKB-UniRule"/>
</dbReference>
<comment type="caution">
    <text evidence="7">The sequence shown here is derived from an EMBL/GenBank/DDBJ whole genome shotgun (WGS) entry which is preliminary data.</text>
</comment>
<keyword evidence="4 5" id="KW-0067">ATP-binding</keyword>
<evidence type="ECO:0000313" key="8">
    <source>
        <dbReference type="Proteomes" id="UP000886595"/>
    </source>
</evidence>
<evidence type="ECO:0000256" key="6">
    <source>
        <dbReference type="SAM" id="MobiDB-lite"/>
    </source>
</evidence>
<feature type="compositionally biased region" description="Polar residues" evidence="6">
    <location>
        <begin position="68"/>
        <end position="77"/>
    </location>
</feature>
<evidence type="ECO:0000256" key="2">
    <source>
        <dbReference type="ARBA" id="ARBA00022741"/>
    </source>
</evidence>
<feature type="binding site" evidence="5">
    <location>
        <position position="130"/>
    </location>
    <ligand>
        <name>ATP</name>
        <dbReference type="ChEBI" id="CHEBI:30616"/>
    </ligand>
</feature>
<name>A0A8X7R4E8_BRACI</name>
<feature type="region of interest" description="Disordered" evidence="6">
    <location>
        <begin position="1"/>
        <end position="28"/>
    </location>
</feature>
<dbReference type="SUPFAM" id="SSF56112">
    <property type="entry name" value="Protein kinase-like (PK-like)"/>
    <property type="match status" value="1"/>
</dbReference>
<dbReference type="OrthoDB" id="1674856at2759"/>
<dbReference type="InterPro" id="IPR011009">
    <property type="entry name" value="Kinase-like_dom_sf"/>
</dbReference>
<protein>
    <submittedName>
        <fullName evidence="7">Uncharacterized protein</fullName>
    </submittedName>
</protein>
<gene>
    <name evidence="7" type="ORF">Bca52824_052766</name>
</gene>
<dbReference type="AlphaFoldDB" id="A0A8X7R4E8"/>
<dbReference type="GO" id="GO:0004672">
    <property type="term" value="F:protein kinase activity"/>
    <property type="evidence" value="ECO:0007669"/>
    <property type="project" value="UniProtKB-ARBA"/>
</dbReference>
<keyword evidence="3" id="KW-0418">Kinase</keyword>
<reference evidence="7 8" key="1">
    <citation type="submission" date="2020-02" db="EMBL/GenBank/DDBJ databases">
        <authorList>
            <person name="Ma Q."/>
            <person name="Huang Y."/>
            <person name="Song X."/>
            <person name="Pei D."/>
        </authorList>
    </citation>
    <scope>NUCLEOTIDE SEQUENCE [LARGE SCALE GENOMIC DNA]</scope>
    <source>
        <strain evidence="7">Sxm20200214</strain>
        <tissue evidence="7">Leaf</tissue>
    </source>
</reference>
<evidence type="ECO:0000256" key="5">
    <source>
        <dbReference type="PROSITE-ProRule" id="PRU10141"/>
    </source>
</evidence>
<keyword evidence="8" id="KW-1185">Reference proteome</keyword>
<evidence type="ECO:0000256" key="4">
    <source>
        <dbReference type="ARBA" id="ARBA00022840"/>
    </source>
</evidence>
<organism evidence="7 8">
    <name type="scientific">Brassica carinata</name>
    <name type="common">Ethiopian mustard</name>
    <name type="synonym">Abyssinian cabbage</name>
    <dbReference type="NCBI Taxonomy" id="52824"/>
    <lineage>
        <taxon>Eukaryota</taxon>
        <taxon>Viridiplantae</taxon>
        <taxon>Streptophyta</taxon>
        <taxon>Embryophyta</taxon>
        <taxon>Tracheophyta</taxon>
        <taxon>Spermatophyta</taxon>
        <taxon>Magnoliopsida</taxon>
        <taxon>eudicotyledons</taxon>
        <taxon>Gunneridae</taxon>
        <taxon>Pentapetalae</taxon>
        <taxon>rosids</taxon>
        <taxon>malvids</taxon>
        <taxon>Brassicales</taxon>
        <taxon>Brassicaceae</taxon>
        <taxon>Brassiceae</taxon>
        <taxon>Brassica</taxon>
    </lineage>
</organism>